<evidence type="ECO:0000313" key="2">
    <source>
        <dbReference type="EMBL" id="KAK7062212.1"/>
    </source>
</evidence>
<evidence type="ECO:0000256" key="1">
    <source>
        <dbReference type="SAM" id="MobiDB-lite"/>
    </source>
</evidence>
<sequence>MDEQGNLVPVYWRDIERVGVELPSKAESVANVREGTVGVAYYDHAESTPEALHPAEDVEEDRSVEELLLQHPEVLLDSDTQDCPVRGFTNSPPVMLSQTKLRARA</sequence>
<evidence type="ECO:0000313" key="3">
    <source>
        <dbReference type="Proteomes" id="UP001362999"/>
    </source>
</evidence>
<comment type="caution">
    <text evidence="2">The sequence shown here is derived from an EMBL/GenBank/DDBJ whole genome shotgun (WGS) entry which is preliminary data.</text>
</comment>
<proteinExistence type="predicted"/>
<dbReference type="Proteomes" id="UP001362999">
    <property type="component" value="Unassembled WGS sequence"/>
</dbReference>
<organism evidence="2 3">
    <name type="scientific">Favolaschia claudopus</name>
    <dbReference type="NCBI Taxonomy" id="2862362"/>
    <lineage>
        <taxon>Eukaryota</taxon>
        <taxon>Fungi</taxon>
        <taxon>Dikarya</taxon>
        <taxon>Basidiomycota</taxon>
        <taxon>Agaricomycotina</taxon>
        <taxon>Agaricomycetes</taxon>
        <taxon>Agaricomycetidae</taxon>
        <taxon>Agaricales</taxon>
        <taxon>Marasmiineae</taxon>
        <taxon>Mycenaceae</taxon>
        <taxon>Favolaschia</taxon>
    </lineage>
</organism>
<protein>
    <submittedName>
        <fullName evidence="2">Uncharacterized protein</fullName>
    </submittedName>
</protein>
<accession>A0AAW0EAT0</accession>
<gene>
    <name evidence="2" type="ORF">R3P38DRAFT_3340942</name>
</gene>
<feature type="compositionally biased region" description="Polar residues" evidence="1">
    <location>
        <begin position="88"/>
        <end position="105"/>
    </location>
</feature>
<feature type="region of interest" description="Disordered" evidence="1">
    <location>
        <begin position="81"/>
        <end position="105"/>
    </location>
</feature>
<dbReference type="EMBL" id="JAWWNJ010000002">
    <property type="protein sequence ID" value="KAK7062212.1"/>
    <property type="molecule type" value="Genomic_DNA"/>
</dbReference>
<reference evidence="2 3" key="1">
    <citation type="journal article" date="2024" name="J Genomics">
        <title>Draft genome sequencing and assembly of Favolaschia claudopus CIRM-BRFM 2984 isolated from oak limbs.</title>
        <authorList>
            <person name="Navarro D."/>
            <person name="Drula E."/>
            <person name="Chaduli D."/>
            <person name="Cazenave R."/>
            <person name="Ahrendt S."/>
            <person name="Wang J."/>
            <person name="Lipzen A."/>
            <person name="Daum C."/>
            <person name="Barry K."/>
            <person name="Grigoriev I.V."/>
            <person name="Favel A."/>
            <person name="Rosso M.N."/>
            <person name="Martin F."/>
        </authorList>
    </citation>
    <scope>NUCLEOTIDE SEQUENCE [LARGE SCALE GENOMIC DNA]</scope>
    <source>
        <strain evidence="2 3">CIRM-BRFM 2984</strain>
    </source>
</reference>
<dbReference type="AlphaFoldDB" id="A0AAW0EAT0"/>
<name>A0AAW0EAT0_9AGAR</name>
<keyword evidence="3" id="KW-1185">Reference proteome</keyword>